<dbReference type="EMBL" id="JAGGMQ010000001">
    <property type="protein sequence ID" value="MBP2171004.1"/>
    <property type="molecule type" value="Genomic_DNA"/>
</dbReference>
<protein>
    <recommendedName>
        <fullName evidence="3">DUF1133 family protein</fullName>
    </recommendedName>
</protein>
<name>A0ABS4PEE4_9GAMM</name>
<organism evidence="1 2">
    <name type="scientific">Winslowiella toletana</name>
    <dbReference type="NCBI Taxonomy" id="92490"/>
    <lineage>
        <taxon>Bacteria</taxon>
        <taxon>Pseudomonadati</taxon>
        <taxon>Pseudomonadota</taxon>
        <taxon>Gammaproteobacteria</taxon>
        <taxon>Enterobacterales</taxon>
        <taxon>Erwiniaceae</taxon>
        <taxon>Winslowiella</taxon>
    </lineage>
</organism>
<proteinExistence type="predicted"/>
<dbReference type="Proteomes" id="UP001195624">
    <property type="component" value="Unassembled WGS sequence"/>
</dbReference>
<dbReference type="InterPro" id="IPR010557">
    <property type="entry name" value="DUF1133"/>
</dbReference>
<keyword evidence="2" id="KW-1185">Reference proteome</keyword>
<comment type="caution">
    <text evidence="1">The sequence shown here is derived from an EMBL/GenBank/DDBJ whole genome shotgun (WGS) entry which is preliminary data.</text>
</comment>
<evidence type="ECO:0000313" key="1">
    <source>
        <dbReference type="EMBL" id="MBP2171004.1"/>
    </source>
</evidence>
<evidence type="ECO:0008006" key="3">
    <source>
        <dbReference type="Google" id="ProtNLM"/>
    </source>
</evidence>
<sequence length="193" mass="22171">MMIYPSTVGKADASDIRLCTLETVWIQGKLRMWGRWSYIGGGSVSNMFNQLLASGKITQKAISEILHNLKKSGLSKDELAAYFRELLASKHKSSLVFCTDHEAMIIDRVVSEVLFHYPQLIRLLHDRFDGRGKSKKQLAREFNNSHPERSLRTCETRIDIWLNIAESMLYRPMCDAFEINSERFRLHGCANSD</sequence>
<dbReference type="Pfam" id="PF06576">
    <property type="entry name" value="DUF1133"/>
    <property type="match status" value="1"/>
</dbReference>
<accession>A0ABS4PEE4</accession>
<reference evidence="1 2" key="1">
    <citation type="submission" date="2021-03" db="EMBL/GenBank/DDBJ databases">
        <authorList>
            <person name="D'Agostino P."/>
            <person name="Huntemann M."/>
            <person name="Clum A."/>
            <person name="Spunde A."/>
            <person name="Palaniappan K."/>
            <person name="Ritter S."/>
            <person name="Mikhailova N."/>
            <person name="Chen I.-M."/>
            <person name="Stamatis D."/>
            <person name="Reddy T."/>
            <person name="O'Malley R."/>
            <person name="Daum C."/>
            <person name="Shapiro N."/>
            <person name="Ivanova N."/>
            <person name="Kyrpides N."/>
            <person name="Woyke T."/>
        </authorList>
    </citation>
    <scope>NUCLEOTIDE SEQUENCE [LARGE SCALE GENOMIC DNA]</scope>
    <source>
        <strain evidence="1 2">WS4403</strain>
    </source>
</reference>
<evidence type="ECO:0000313" key="2">
    <source>
        <dbReference type="Proteomes" id="UP001195624"/>
    </source>
</evidence>
<reference evidence="2" key="2">
    <citation type="submission" date="2023-07" db="EMBL/GenBank/DDBJ databases">
        <title>Genome mining of underrepresented organisms for secondary metabolites.</title>
        <authorList>
            <person name="D'Agostino P.M."/>
        </authorList>
    </citation>
    <scope>NUCLEOTIDE SEQUENCE [LARGE SCALE GENOMIC DNA]</scope>
    <source>
        <strain evidence="2">WS4403</strain>
    </source>
</reference>
<gene>
    <name evidence="1" type="ORF">J2125_004196</name>
</gene>